<evidence type="ECO:0000256" key="2">
    <source>
        <dbReference type="SAM" id="Coils"/>
    </source>
</evidence>
<reference evidence="3" key="1">
    <citation type="submission" date="2022-11" db="EMBL/GenBank/DDBJ databases">
        <title>Centuries of genome instability and evolution in soft-shell clam transmissible cancer (bioRxiv).</title>
        <authorList>
            <person name="Hart S.F.M."/>
            <person name="Yonemitsu M.A."/>
            <person name="Giersch R.M."/>
            <person name="Beal B.F."/>
            <person name="Arriagada G."/>
            <person name="Davis B.W."/>
            <person name="Ostrander E.A."/>
            <person name="Goff S.P."/>
            <person name="Metzger M.J."/>
        </authorList>
    </citation>
    <scope>NUCLEOTIDE SEQUENCE</scope>
    <source>
        <strain evidence="3">MELC-2E11</strain>
        <tissue evidence="3">Siphon/mantle</tissue>
    </source>
</reference>
<accession>A0ABY7EU75</accession>
<keyword evidence="2" id="KW-0175">Coiled coil</keyword>
<evidence type="ECO:0000256" key="1">
    <source>
        <dbReference type="ARBA" id="ARBA00005489"/>
    </source>
</evidence>
<proteinExistence type="inferred from homology"/>
<dbReference type="InterPro" id="IPR024280">
    <property type="entry name" value="FAM167"/>
</dbReference>
<dbReference type="EMBL" id="CP111019">
    <property type="protein sequence ID" value="WAR13520.1"/>
    <property type="molecule type" value="Genomic_DNA"/>
</dbReference>
<dbReference type="Pfam" id="PF11652">
    <property type="entry name" value="FAM167"/>
    <property type="match status" value="1"/>
</dbReference>
<keyword evidence="4" id="KW-1185">Reference proteome</keyword>
<sequence length="309" mass="35304">MKHYFLTNCFCFGNTISDRQFLHGDVTISSLVLFGCCLTEEHTCGILMTSHEWTGSEHRFSTPERDRMREYRRPTLCVIDENGYDVTKTLHNDSSGGSLSNLSDSNCGILAGSDCGVSITESPDHNANFTKPETKSCLWNNTCVKTSNDKDLDLSELKATTTRLKLTTRRPSTVAWKQEHFNSSCDPVLPKFDPSTLQTAVDDTFTEERKNRINEALAWLRNELQRMRNEDEVLARQLLSIRHDIHQLKLQRSCEEHQEMLEDVTMDMEEKHALNEISDILITDSVQDSPLKHLGVTRMHLSARRFSTC</sequence>
<protein>
    <submittedName>
        <fullName evidence="3">F167A-like protein</fullName>
    </submittedName>
</protein>
<dbReference type="PANTHER" id="PTHR32289:SF1">
    <property type="entry name" value="PROTEIN FAM167A-LIKE"/>
    <property type="match status" value="1"/>
</dbReference>
<gene>
    <name evidence="3" type="ORF">MAR_027700</name>
</gene>
<organism evidence="3 4">
    <name type="scientific">Mya arenaria</name>
    <name type="common">Soft-shell clam</name>
    <dbReference type="NCBI Taxonomy" id="6604"/>
    <lineage>
        <taxon>Eukaryota</taxon>
        <taxon>Metazoa</taxon>
        <taxon>Spiralia</taxon>
        <taxon>Lophotrochozoa</taxon>
        <taxon>Mollusca</taxon>
        <taxon>Bivalvia</taxon>
        <taxon>Autobranchia</taxon>
        <taxon>Heteroconchia</taxon>
        <taxon>Euheterodonta</taxon>
        <taxon>Imparidentia</taxon>
        <taxon>Neoheterodontei</taxon>
        <taxon>Myida</taxon>
        <taxon>Myoidea</taxon>
        <taxon>Myidae</taxon>
        <taxon>Mya</taxon>
    </lineage>
</organism>
<comment type="similarity">
    <text evidence="1">Belongs to the FAM167 (SEC) family.</text>
</comment>
<dbReference type="PANTHER" id="PTHR32289">
    <property type="entry name" value="PROTEIN FAM167A"/>
    <property type="match status" value="1"/>
</dbReference>
<dbReference type="Proteomes" id="UP001164746">
    <property type="component" value="Chromosome 8"/>
</dbReference>
<evidence type="ECO:0000313" key="4">
    <source>
        <dbReference type="Proteomes" id="UP001164746"/>
    </source>
</evidence>
<feature type="coiled-coil region" evidence="2">
    <location>
        <begin position="210"/>
        <end position="237"/>
    </location>
</feature>
<dbReference type="InterPro" id="IPR051771">
    <property type="entry name" value="FAM167_domain"/>
</dbReference>
<name>A0ABY7EU75_MYAAR</name>
<evidence type="ECO:0000313" key="3">
    <source>
        <dbReference type="EMBL" id="WAR13520.1"/>
    </source>
</evidence>